<organism evidence="1 2">
    <name type="scientific">Scortum barcoo</name>
    <name type="common">barcoo grunter</name>
    <dbReference type="NCBI Taxonomy" id="214431"/>
    <lineage>
        <taxon>Eukaryota</taxon>
        <taxon>Metazoa</taxon>
        <taxon>Chordata</taxon>
        <taxon>Craniata</taxon>
        <taxon>Vertebrata</taxon>
        <taxon>Euteleostomi</taxon>
        <taxon>Actinopterygii</taxon>
        <taxon>Neopterygii</taxon>
        <taxon>Teleostei</taxon>
        <taxon>Neoteleostei</taxon>
        <taxon>Acanthomorphata</taxon>
        <taxon>Eupercaria</taxon>
        <taxon>Centrarchiformes</taxon>
        <taxon>Terapontoidei</taxon>
        <taxon>Terapontidae</taxon>
        <taxon>Scortum</taxon>
    </lineage>
</organism>
<evidence type="ECO:0000313" key="1">
    <source>
        <dbReference type="EMBL" id="KAI3353536.1"/>
    </source>
</evidence>
<comment type="caution">
    <text evidence="1">The sequence shown here is derived from an EMBL/GenBank/DDBJ whole genome shotgun (WGS) entry which is preliminary data.</text>
</comment>
<evidence type="ECO:0000313" key="2">
    <source>
        <dbReference type="Proteomes" id="UP000831701"/>
    </source>
</evidence>
<dbReference type="Proteomes" id="UP000831701">
    <property type="component" value="Chromosome 23"/>
</dbReference>
<dbReference type="EMBL" id="CM041553">
    <property type="protein sequence ID" value="KAI3353536.1"/>
    <property type="molecule type" value="Genomic_DNA"/>
</dbReference>
<name>A0ACB8VDE9_9TELE</name>
<keyword evidence="2" id="KW-1185">Reference proteome</keyword>
<reference evidence="1" key="1">
    <citation type="submission" date="2022-04" db="EMBL/GenBank/DDBJ databases">
        <title>Jade perch genome.</title>
        <authorList>
            <person name="Chao B."/>
        </authorList>
    </citation>
    <scope>NUCLEOTIDE SEQUENCE</scope>
    <source>
        <strain evidence="1">CB-2022</strain>
    </source>
</reference>
<protein>
    <submittedName>
        <fullName evidence="1">Uncharacterized protein</fullName>
    </submittedName>
</protein>
<gene>
    <name evidence="1" type="ORF">L3Q82_020063</name>
</gene>
<proteinExistence type="predicted"/>
<accession>A0ACB8VDE9</accession>
<sequence>MPLQSTLSGRGSASNKAVDTQSDGKSFEELRQECLRKGVLFEDPDFPATDASLFFSQSVPVNIKWKRPKEICDNPQFIVGGADRTDICQGQLGDCWLLAAIASLTLKKDTLARVVPHDQDFGRTYAGIFHFQFWQHNKWLDIVVDDRLPVVRNQLIMLHSASNNEFWSALLEKAYAKLHGSYESLKGGSTMEAMEDFTGGVGEVYETKSSPSNLFTIMKKALDRGSMMGCSIDISSSAESEAKTTTGLVKGHAYSITGLEEVNYRGQTVQLIRVRNPWGQVEWNGPWSDNSREWSYVDQAEKNRILQNSADDGEFWMEFEDFKRNYDKVEICNMTPDALTDNTTHQWEVNMFEGNWIRGSTAGGCRNYIDTFWTNPQFKLKLEDADDDHNMCSVVIALMQKNRRKLRKEGLDLETIGFAVYEAPNDEDHQGKDFFRYHPSKARSRTYINMREVSERFMLPPGTYLLVPTTFQPHQEADFLIRIFSEKKAKALEMGSNIDADLPDPPMPSPPEEETKEEKGLRRLFEQLAGADEAISARELQQMLNGVLSRRKEIKFDGLSLSTCHSIINLMDVLSLTVNQVDNTGKLEFQEFKVFWEKMKKWIMLFLSFDTDRSGKMSSYELRNALKAAGMQLNNQLLQLIGLRFADENYDIDFDDYLTCIVRLENMFRAFQAMDKSKKGRVNLNIMQPHRKKKSFIEKKKAVTFHLVHRSQRDPLAADEKAPQHVLLPATKVDVEKRREEQRNFGVFFDDDYDYLQHLKEASGPSELVSAGPSHADRRAVHFRDDEDEESEEEEGDAGKAVTAASINLPSSVFASEFEEEVGLLNKAAPISGPRLDMDPDIVAALDEDFDYDDPDNILDDDFIVKANSASEAADEEGDHDEDEDDDEWEDTDEEGNFDSEGGLSGDEDGEARGREFLFMDEETKSRFTEYSMTSSVMRRNEQLTLLDDRFEKFYEQFDDDEIGALDNAELEGFIEPDSARLEEVIKDYFIQKEKEYLRPDDLGPKELPVLKEEEEDDEEEEEMETVVIEAPEEKWDCETIISTYSNIYNRPKVIEDPPKTKPIRVSSKTGIPLDVLPSPEARPITKQAGGANDEDQRLGPAAVKRKQDSNQLSKMFHERRVEKKANKMAFKEEKVRQEKQMLNLRTNVQGLKL</sequence>